<dbReference type="RefSeq" id="WP_179480650.1">
    <property type="nucleotide sequence ID" value="NZ_JACCFW010000001.1"/>
</dbReference>
<keyword evidence="1" id="KW-0732">Signal</keyword>
<dbReference type="Pfam" id="PF00415">
    <property type="entry name" value="RCC1"/>
    <property type="match status" value="4"/>
</dbReference>
<evidence type="ECO:0000256" key="1">
    <source>
        <dbReference type="SAM" id="SignalP"/>
    </source>
</evidence>
<evidence type="ECO:0000313" key="2">
    <source>
        <dbReference type="EMBL" id="NYJ74629.1"/>
    </source>
</evidence>
<dbReference type="InterPro" id="IPR000408">
    <property type="entry name" value="Reg_chr_condens"/>
</dbReference>
<dbReference type="AlphaFoldDB" id="A0A853DF83"/>
<dbReference type="Gene3D" id="2.130.10.30">
    <property type="entry name" value="Regulator of chromosome condensation 1/beta-lactamase-inhibitor protein II"/>
    <property type="match status" value="2"/>
</dbReference>
<dbReference type="Pfam" id="PF13540">
    <property type="entry name" value="RCC1_2"/>
    <property type="match status" value="1"/>
</dbReference>
<dbReference type="GO" id="GO:0005737">
    <property type="term" value="C:cytoplasm"/>
    <property type="evidence" value="ECO:0007669"/>
    <property type="project" value="TreeGrafter"/>
</dbReference>
<dbReference type="PRINTS" id="PR00633">
    <property type="entry name" value="RCCNDNSATION"/>
</dbReference>
<evidence type="ECO:0000313" key="3">
    <source>
        <dbReference type="Proteomes" id="UP000571817"/>
    </source>
</evidence>
<dbReference type="InterPro" id="IPR009091">
    <property type="entry name" value="RCC1/BLIP-II"/>
</dbReference>
<dbReference type="PROSITE" id="PS50012">
    <property type="entry name" value="RCC1_3"/>
    <property type="match status" value="5"/>
</dbReference>
<dbReference type="Proteomes" id="UP000571817">
    <property type="component" value="Unassembled WGS sequence"/>
</dbReference>
<sequence length="768" mass="74733">MRSYAALRSLLLAMLLGCALAAPASAYAAVPTGGTHPAGAARPAAVAGPAPTTRLTSVAPTRVIDTRTGLGGPKGAVAAGSTTTVQVGGKGGVPTSGVAAVVLNITVAGPASSGYLIAYATGSTRPGTSNITFAAGQAVANQSVTPVDASGRVSVYLSTSTQFFADVSGYYATGGSYHPVTPTRLLDTRKTHTVAAGSTTTVPVTGVAGVPSSGVGAVVLNITVVAPATSGYLIAYPAGAARPSSSNVNFAAGRAAVGATFARVGSGGAVSIYTSATTHLLVDIAGWLPTTADYTGVTPVRLVDTRSGTGAPKARVPAGGSLTVQITGAGGVPTSGINAVELGVTAVGPSAGGYLTTYPAGGSRPGSSTLNYVQGQAVANSVTAKVGAGGRVTIFSSAETDLLVDVQGYFRYPLTGVVSSWGAGSSGQLGNGTSPDSSSTPVRVSALSGVTGIAAGEATGYALRADGTVWAWGDGAAGELGDGGSLDGSNLTSVPRQVVGLTGVTAVAAGYFSGYALRGDGTVWAWGNGFHGELGNGSGNSSSTPTQVTGLTRIVEISAGWDTAYALASDGSVWAWGDGYYGQIPGTTEGSATPVKISGISNVTSIVGGGRSVLALTSDTGVWVWGDNSVGQLALNSPDPYVTVPTRIPGYTANAVAASGVDGYAIRGGGVSAQGQGTGGGIGYGSTADSRVPQSVLNVSGVLSIAASDNSAYARMSNGTVAAWGDNSYGQLGSAGPADSASTPVVVTGISGATAIAAGGSSAYAITP</sequence>
<gene>
    <name evidence="2" type="ORF">HNR15_001592</name>
</gene>
<accession>A0A853DF83</accession>
<protein>
    <submittedName>
        <fullName evidence="2">Alpha-tubulin suppressor-like RCC1 family protein</fullName>
    </submittedName>
</protein>
<feature type="chain" id="PRO_5038558643" evidence="1">
    <location>
        <begin position="29"/>
        <end position="768"/>
    </location>
</feature>
<dbReference type="InterPro" id="IPR051553">
    <property type="entry name" value="Ran_GTPase-activating"/>
</dbReference>
<name>A0A853DF83_9MICO</name>
<dbReference type="PANTHER" id="PTHR45982:SF1">
    <property type="entry name" value="REGULATOR OF CHROMOSOME CONDENSATION"/>
    <property type="match status" value="1"/>
</dbReference>
<reference evidence="2 3" key="1">
    <citation type="submission" date="2020-07" db="EMBL/GenBank/DDBJ databases">
        <title>Sequencing the genomes of 1000 actinobacteria strains.</title>
        <authorList>
            <person name="Klenk H.-P."/>
        </authorList>
    </citation>
    <scope>NUCLEOTIDE SEQUENCE [LARGE SCALE GENOMIC DNA]</scope>
    <source>
        <strain evidence="2 3">DSM 29531</strain>
    </source>
</reference>
<organism evidence="2 3">
    <name type="scientific">Allobranchiibius huperziae</name>
    <dbReference type="NCBI Taxonomy" id="1874116"/>
    <lineage>
        <taxon>Bacteria</taxon>
        <taxon>Bacillati</taxon>
        <taxon>Actinomycetota</taxon>
        <taxon>Actinomycetes</taxon>
        <taxon>Micrococcales</taxon>
        <taxon>Dermacoccaceae</taxon>
        <taxon>Allobranchiibius</taxon>
    </lineage>
</organism>
<feature type="signal peptide" evidence="1">
    <location>
        <begin position="1"/>
        <end position="28"/>
    </location>
</feature>
<dbReference type="EMBL" id="JACCFW010000001">
    <property type="protein sequence ID" value="NYJ74629.1"/>
    <property type="molecule type" value="Genomic_DNA"/>
</dbReference>
<comment type="caution">
    <text evidence="2">The sequence shown here is derived from an EMBL/GenBank/DDBJ whole genome shotgun (WGS) entry which is preliminary data.</text>
</comment>
<proteinExistence type="predicted"/>
<dbReference type="GO" id="GO:0005085">
    <property type="term" value="F:guanyl-nucleotide exchange factor activity"/>
    <property type="evidence" value="ECO:0007669"/>
    <property type="project" value="TreeGrafter"/>
</dbReference>
<dbReference type="SUPFAM" id="SSF50985">
    <property type="entry name" value="RCC1/BLIP-II"/>
    <property type="match status" value="2"/>
</dbReference>
<keyword evidence="3" id="KW-1185">Reference proteome</keyword>
<dbReference type="PANTHER" id="PTHR45982">
    <property type="entry name" value="REGULATOR OF CHROMOSOME CONDENSATION"/>
    <property type="match status" value="1"/>
</dbReference>